<sequence length="138" mass="14551">MAGTISKFAAAAAAATALVTLTGSPASAADTAYNTRSVWLNGEPSGANVNACTTRSMDLASGTYTWTQIFGSNRTPTRDIYLATGTYTWRDCIVPHNGYYEQTSSLSKPGSATAYLIEPSFGQPSGTYTFGSLLDPHF</sequence>
<name>A0ABW6FVB3_9ACTN</name>
<keyword evidence="3" id="KW-1185">Reference proteome</keyword>
<keyword evidence="1" id="KW-0732">Signal</keyword>
<feature type="signal peptide" evidence="1">
    <location>
        <begin position="1"/>
        <end position="28"/>
    </location>
</feature>
<proteinExistence type="predicted"/>
<dbReference type="EMBL" id="JBHXIJ010000444">
    <property type="protein sequence ID" value="MFD5103626.1"/>
    <property type="molecule type" value="Genomic_DNA"/>
</dbReference>
<organism evidence="2 3">
    <name type="scientific">Streptomyces albidochromogenes</name>
    <dbReference type="NCBI Taxonomy" id="329524"/>
    <lineage>
        <taxon>Bacteria</taxon>
        <taxon>Bacillati</taxon>
        <taxon>Actinomycetota</taxon>
        <taxon>Actinomycetes</taxon>
        <taxon>Kitasatosporales</taxon>
        <taxon>Streptomycetaceae</taxon>
        <taxon>Streptomyces</taxon>
    </lineage>
</organism>
<dbReference type="Proteomes" id="UP001598448">
    <property type="component" value="Unassembled WGS sequence"/>
</dbReference>
<evidence type="ECO:0000313" key="2">
    <source>
        <dbReference type="EMBL" id="MFD5103626.1"/>
    </source>
</evidence>
<comment type="caution">
    <text evidence="2">The sequence shown here is derived from an EMBL/GenBank/DDBJ whole genome shotgun (WGS) entry which is preliminary data.</text>
</comment>
<evidence type="ECO:0000313" key="3">
    <source>
        <dbReference type="Proteomes" id="UP001598448"/>
    </source>
</evidence>
<accession>A0ABW6FVB3</accession>
<gene>
    <name evidence="2" type="ORF">ACFWJN_32355</name>
</gene>
<reference evidence="2 3" key="1">
    <citation type="submission" date="2024-09" db="EMBL/GenBank/DDBJ databases">
        <title>The Natural Products Discovery Center: Release of the First 8490 Sequenced Strains for Exploring Actinobacteria Biosynthetic Diversity.</title>
        <authorList>
            <person name="Kalkreuter E."/>
            <person name="Kautsar S.A."/>
            <person name="Yang D."/>
            <person name="Bader C.D."/>
            <person name="Teijaro C.N."/>
            <person name="Fluegel L."/>
            <person name="Davis C.M."/>
            <person name="Simpson J.R."/>
            <person name="Lauterbach L."/>
            <person name="Steele A.D."/>
            <person name="Gui C."/>
            <person name="Meng S."/>
            <person name="Li G."/>
            <person name="Viehrig K."/>
            <person name="Ye F."/>
            <person name="Su P."/>
            <person name="Kiefer A.F."/>
            <person name="Nichols A."/>
            <person name="Cepeda A.J."/>
            <person name="Yan W."/>
            <person name="Fan B."/>
            <person name="Jiang Y."/>
            <person name="Adhikari A."/>
            <person name="Zheng C.-J."/>
            <person name="Schuster L."/>
            <person name="Cowan T.M."/>
            <person name="Smanski M.J."/>
            <person name="Chevrette M.G."/>
            <person name="De Carvalho L.P.S."/>
            <person name="Shen B."/>
        </authorList>
    </citation>
    <scope>NUCLEOTIDE SEQUENCE [LARGE SCALE GENOMIC DNA]</scope>
    <source>
        <strain evidence="2 3">NPDC058348</strain>
    </source>
</reference>
<dbReference type="RefSeq" id="WP_386721988.1">
    <property type="nucleotide sequence ID" value="NZ_JBHXIJ010000444.1"/>
</dbReference>
<evidence type="ECO:0000256" key="1">
    <source>
        <dbReference type="SAM" id="SignalP"/>
    </source>
</evidence>
<evidence type="ECO:0008006" key="4">
    <source>
        <dbReference type="Google" id="ProtNLM"/>
    </source>
</evidence>
<protein>
    <recommendedName>
        <fullName evidence="4">Secreted protein</fullName>
    </recommendedName>
</protein>
<feature type="chain" id="PRO_5045065357" description="Secreted protein" evidence="1">
    <location>
        <begin position="29"/>
        <end position="138"/>
    </location>
</feature>